<sequence length="78" mass="7878">MTPLTTLRTAQLFQMSCPLISSGVGIRIGSTTAAWLAEAPSAPAAAADGSGEAILHYHSLALLRDGGASSGQVAARRV</sequence>
<protein>
    <submittedName>
        <fullName evidence="1">Uncharacterized protein</fullName>
    </submittedName>
</protein>
<name>J3LMV3_ORYBR</name>
<dbReference type="Proteomes" id="UP000006038">
    <property type="component" value="Chromosome 3"/>
</dbReference>
<reference evidence="1" key="2">
    <citation type="submission" date="2013-04" db="UniProtKB">
        <authorList>
            <consortium name="EnsemblPlants"/>
        </authorList>
    </citation>
    <scope>IDENTIFICATION</scope>
</reference>
<reference evidence="1" key="1">
    <citation type="journal article" date="2013" name="Nat. Commun.">
        <title>Whole-genome sequencing of Oryza brachyantha reveals mechanisms underlying Oryza genome evolution.</title>
        <authorList>
            <person name="Chen J."/>
            <person name="Huang Q."/>
            <person name="Gao D."/>
            <person name="Wang J."/>
            <person name="Lang Y."/>
            <person name="Liu T."/>
            <person name="Li B."/>
            <person name="Bai Z."/>
            <person name="Luis Goicoechea J."/>
            <person name="Liang C."/>
            <person name="Chen C."/>
            <person name="Zhang W."/>
            <person name="Sun S."/>
            <person name="Liao Y."/>
            <person name="Zhang X."/>
            <person name="Yang L."/>
            <person name="Song C."/>
            <person name="Wang M."/>
            <person name="Shi J."/>
            <person name="Liu G."/>
            <person name="Liu J."/>
            <person name="Zhou H."/>
            <person name="Zhou W."/>
            <person name="Yu Q."/>
            <person name="An N."/>
            <person name="Chen Y."/>
            <person name="Cai Q."/>
            <person name="Wang B."/>
            <person name="Liu B."/>
            <person name="Min J."/>
            <person name="Huang Y."/>
            <person name="Wu H."/>
            <person name="Li Z."/>
            <person name="Zhang Y."/>
            <person name="Yin Y."/>
            <person name="Song W."/>
            <person name="Jiang J."/>
            <person name="Jackson S.A."/>
            <person name="Wing R.A."/>
            <person name="Wang J."/>
            <person name="Chen M."/>
        </authorList>
    </citation>
    <scope>NUCLEOTIDE SEQUENCE [LARGE SCALE GENOMIC DNA]</scope>
    <source>
        <strain evidence="1">cv. IRGC 101232</strain>
    </source>
</reference>
<dbReference type="Gramene" id="OB03G23790.1">
    <property type="protein sequence ID" value="OB03G23790.1"/>
    <property type="gene ID" value="OB03G23790"/>
</dbReference>
<dbReference type="EnsemblPlants" id="OB03G23790.1">
    <property type="protein sequence ID" value="OB03G23790.1"/>
    <property type="gene ID" value="OB03G23790"/>
</dbReference>
<proteinExistence type="predicted"/>
<accession>J3LMV3</accession>
<evidence type="ECO:0000313" key="2">
    <source>
        <dbReference type="Proteomes" id="UP000006038"/>
    </source>
</evidence>
<dbReference type="HOGENOM" id="CLU_2625897_0_0_1"/>
<evidence type="ECO:0000313" key="1">
    <source>
        <dbReference type="EnsemblPlants" id="OB03G23790.1"/>
    </source>
</evidence>
<dbReference type="AlphaFoldDB" id="J3LMV3"/>
<keyword evidence="2" id="KW-1185">Reference proteome</keyword>
<organism evidence="1">
    <name type="scientific">Oryza brachyantha</name>
    <name type="common">malo sina</name>
    <dbReference type="NCBI Taxonomy" id="4533"/>
    <lineage>
        <taxon>Eukaryota</taxon>
        <taxon>Viridiplantae</taxon>
        <taxon>Streptophyta</taxon>
        <taxon>Embryophyta</taxon>
        <taxon>Tracheophyta</taxon>
        <taxon>Spermatophyta</taxon>
        <taxon>Magnoliopsida</taxon>
        <taxon>Liliopsida</taxon>
        <taxon>Poales</taxon>
        <taxon>Poaceae</taxon>
        <taxon>BOP clade</taxon>
        <taxon>Oryzoideae</taxon>
        <taxon>Oryzeae</taxon>
        <taxon>Oryzinae</taxon>
        <taxon>Oryza</taxon>
    </lineage>
</organism>